<evidence type="ECO:0000313" key="8">
    <source>
        <dbReference type="Proteomes" id="UP000717585"/>
    </source>
</evidence>
<dbReference type="GO" id="GO:0019843">
    <property type="term" value="F:rRNA binding"/>
    <property type="evidence" value="ECO:0007669"/>
    <property type="project" value="UniProtKB-KW"/>
</dbReference>
<dbReference type="GO" id="GO:0002181">
    <property type="term" value="P:cytoplasmic translation"/>
    <property type="evidence" value="ECO:0007669"/>
    <property type="project" value="TreeGrafter"/>
</dbReference>
<dbReference type="InterPro" id="IPR036789">
    <property type="entry name" value="Ribosomal_uL6-like_a/b-dom_sf"/>
</dbReference>
<dbReference type="InterPro" id="IPR000702">
    <property type="entry name" value="Ribosomal_uL6-like"/>
</dbReference>
<dbReference type="FunFam" id="3.90.930.12:FF:000004">
    <property type="entry name" value="60S ribosomal protein L9"/>
    <property type="match status" value="1"/>
</dbReference>
<dbReference type="GO" id="GO:0022625">
    <property type="term" value="C:cytosolic large ribosomal subunit"/>
    <property type="evidence" value="ECO:0007669"/>
    <property type="project" value="TreeGrafter"/>
</dbReference>
<keyword evidence="3" id="KW-0694">RNA-binding</keyword>
<feature type="domain" description="Large ribosomal subunit protein uL6 alpha-beta" evidence="6">
    <location>
        <begin position="106"/>
        <end position="172"/>
    </location>
</feature>
<keyword evidence="4 7" id="KW-0689">Ribosomal protein</keyword>
<feature type="domain" description="Large ribosomal subunit protein uL6 alpha-beta" evidence="6">
    <location>
        <begin position="9"/>
        <end position="81"/>
    </location>
</feature>
<evidence type="ECO:0000313" key="7">
    <source>
        <dbReference type="EMBL" id="KAG9397528.1"/>
    </source>
</evidence>
<dbReference type="FunFam" id="3.90.930.12:FF:000008">
    <property type="entry name" value="50S ribosomal protein L6"/>
    <property type="match status" value="1"/>
</dbReference>
<keyword evidence="8" id="KW-1185">Reference proteome</keyword>
<gene>
    <name evidence="7" type="ORF">J8273_0658</name>
</gene>
<dbReference type="PANTHER" id="PTHR11655">
    <property type="entry name" value="60S/50S RIBOSOMAL PROTEIN L6/L9"/>
    <property type="match status" value="1"/>
</dbReference>
<dbReference type="AlphaFoldDB" id="A0A8J6AZ17"/>
<sequence length="185" mass="20543">MDSSLTVKIPEGVRVECGRRVVRVAGPRGQIVKSFKHANVELKSKADAIVVTTWFNNNAQLALLRTVASHIQNMITGVTKGYRYKLRCAAAHFNIVSTINEKDRTVELRHFLGEKMVRVVKLQDGVTATRDPNSKDGIVLEGNDIAAVSQTAASIQQCTRVRNKDLRKFLDGAYVQERGPIPDEE</sequence>
<evidence type="ECO:0000256" key="1">
    <source>
        <dbReference type="ARBA" id="ARBA00009356"/>
    </source>
</evidence>
<evidence type="ECO:0000256" key="5">
    <source>
        <dbReference type="ARBA" id="ARBA00023274"/>
    </source>
</evidence>
<evidence type="ECO:0000256" key="4">
    <source>
        <dbReference type="ARBA" id="ARBA00022980"/>
    </source>
</evidence>
<dbReference type="EMBL" id="JAHDYR010000001">
    <property type="protein sequence ID" value="KAG9397528.1"/>
    <property type="molecule type" value="Genomic_DNA"/>
</dbReference>
<evidence type="ECO:0000256" key="2">
    <source>
        <dbReference type="ARBA" id="ARBA00022730"/>
    </source>
</evidence>
<proteinExistence type="inferred from homology"/>
<name>A0A8J6AZ17_9EUKA</name>
<protein>
    <submittedName>
        <fullName evidence="7">Ribosomal protein L6</fullName>
    </submittedName>
</protein>
<dbReference type="Pfam" id="PF00347">
    <property type="entry name" value="Ribosomal_L6"/>
    <property type="match status" value="2"/>
</dbReference>
<dbReference type="PIRSF" id="PIRSF002162">
    <property type="entry name" value="Ribosomal_L6"/>
    <property type="match status" value="1"/>
</dbReference>
<dbReference type="InterPro" id="IPR020040">
    <property type="entry name" value="Ribosomal_uL6_a/b-dom"/>
</dbReference>
<evidence type="ECO:0000256" key="3">
    <source>
        <dbReference type="ARBA" id="ARBA00022884"/>
    </source>
</evidence>
<dbReference type="OrthoDB" id="10252633at2759"/>
<dbReference type="Gene3D" id="3.90.930.12">
    <property type="entry name" value="Ribosomal protein L6, alpha-beta domain"/>
    <property type="match status" value="2"/>
</dbReference>
<reference evidence="7" key="1">
    <citation type="submission" date="2021-05" db="EMBL/GenBank/DDBJ databases">
        <title>A free-living protist that lacks canonical eukaryotic 1 DNA replication and segregation systems.</title>
        <authorList>
            <person name="Salas-Leiva D.E."/>
            <person name="Tromer E.C."/>
            <person name="Curtis B.A."/>
            <person name="Jerlstrom-Hultqvist J."/>
            <person name="Kolisko M."/>
            <person name="Yi Z."/>
            <person name="Salas-Leiva J.S."/>
            <person name="Gallot-Lavallee L."/>
            <person name="Kops G.J.P.L."/>
            <person name="Archibald J.M."/>
            <person name="Simpson A.G.B."/>
            <person name="Roger A.J."/>
        </authorList>
    </citation>
    <scope>NUCLEOTIDE SEQUENCE</scope>
    <source>
        <strain evidence="7">BICM</strain>
    </source>
</reference>
<comment type="caution">
    <text evidence="7">The sequence shown here is derived from an EMBL/GenBank/DDBJ whole genome shotgun (WGS) entry which is preliminary data.</text>
</comment>
<dbReference type="PANTHER" id="PTHR11655:SF16">
    <property type="entry name" value="60S RIBOSOMAL PROTEIN L9"/>
    <property type="match status" value="1"/>
</dbReference>
<accession>A0A8J6AZ17</accession>
<dbReference type="Proteomes" id="UP000717585">
    <property type="component" value="Unassembled WGS sequence"/>
</dbReference>
<keyword evidence="5" id="KW-0687">Ribonucleoprotein</keyword>
<keyword evidence="2" id="KW-0699">rRNA-binding</keyword>
<organism evidence="7 8">
    <name type="scientific">Carpediemonas membranifera</name>
    <dbReference type="NCBI Taxonomy" id="201153"/>
    <lineage>
        <taxon>Eukaryota</taxon>
        <taxon>Metamonada</taxon>
        <taxon>Carpediemonas-like organisms</taxon>
        <taxon>Carpediemonas</taxon>
    </lineage>
</organism>
<dbReference type="SUPFAM" id="SSF56053">
    <property type="entry name" value="Ribosomal protein L6"/>
    <property type="match status" value="2"/>
</dbReference>
<evidence type="ECO:0000259" key="6">
    <source>
        <dbReference type="Pfam" id="PF00347"/>
    </source>
</evidence>
<comment type="similarity">
    <text evidence="1">Belongs to the universal ribosomal protein uL6 family.</text>
</comment>
<dbReference type="GO" id="GO:0003735">
    <property type="term" value="F:structural constituent of ribosome"/>
    <property type="evidence" value="ECO:0007669"/>
    <property type="project" value="InterPro"/>
</dbReference>